<dbReference type="InterPro" id="IPR009492">
    <property type="entry name" value="TniQ"/>
</dbReference>
<reference evidence="2 3" key="1">
    <citation type="submission" date="2019-08" db="EMBL/GenBank/DDBJ databases">
        <title>In-depth cultivation of the pig gut microbiome towards novel bacterial diversity and tailored functional studies.</title>
        <authorList>
            <person name="Wylensek D."/>
            <person name="Hitch T.C.A."/>
            <person name="Clavel T."/>
        </authorList>
    </citation>
    <scope>NUCLEOTIDE SEQUENCE [LARGE SCALE GENOMIC DNA]</scope>
    <source>
        <strain evidence="2 3">BSM-383-APC-4H</strain>
    </source>
</reference>
<gene>
    <name evidence="2" type="ORF">FYJ25_04760</name>
</gene>
<protein>
    <submittedName>
        <fullName evidence="2">TniQ family protein</fullName>
    </submittedName>
</protein>
<evidence type="ECO:0000259" key="1">
    <source>
        <dbReference type="Pfam" id="PF06527"/>
    </source>
</evidence>
<dbReference type="RefSeq" id="WP_154580666.1">
    <property type="nucleotide sequence ID" value="NZ_VULP01000006.1"/>
</dbReference>
<name>A0A6N7XXZ3_9FIRM</name>
<evidence type="ECO:0000313" key="3">
    <source>
        <dbReference type="Proteomes" id="UP000433359"/>
    </source>
</evidence>
<dbReference type="Pfam" id="PF06527">
    <property type="entry name" value="TniQ"/>
    <property type="match status" value="1"/>
</dbReference>
<organism evidence="2 3">
    <name type="scientific">Anaerobutyricum soehngenii</name>
    <dbReference type="NCBI Taxonomy" id="105843"/>
    <lineage>
        <taxon>Bacteria</taxon>
        <taxon>Bacillati</taxon>
        <taxon>Bacillota</taxon>
        <taxon>Clostridia</taxon>
        <taxon>Lachnospirales</taxon>
        <taxon>Lachnospiraceae</taxon>
        <taxon>Anaerobutyricum</taxon>
    </lineage>
</organism>
<evidence type="ECO:0000313" key="2">
    <source>
        <dbReference type="EMBL" id="MSU81689.1"/>
    </source>
</evidence>
<comment type="caution">
    <text evidence="2">The sequence shown here is derived from an EMBL/GenBank/DDBJ whole genome shotgun (WGS) entry which is preliminary data.</text>
</comment>
<dbReference type="AlphaFoldDB" id="A0A6N7XXZ3"/>
<dbReference type="EMBL" id="VULP01000006">
    <property type="protein sequence ID" value="MSU81689.1"/>
    <property type="molecule type" value="Genomic_DNA"/>
</dbReference>
<dbReference type="Proteomes" id="UP000433359">
    <property type="component" value="Unassembled WGS sequence"/>
</dbReference>
<feature type="domain" description="TniQ" evidence="1">
    <location>
        <begin position="5"/>
        <end position="154"/>
    </location>
</feature>
<accession>A0A6N7XXZ3</accession>
<proteinExistence type="predicted"/>
<sequence length="488" mass="57536">MIGFMPELYEDELLYSVLSRYYARSGHLIYRAASEELFQNPKVRPDVLLVNAYKKEVIDVLGASMETLVRKHTMFPAYAMFLPYQRRKDAFHSLVRRDGKHNNLLAIPVRKKSKYLRYCPVCAERDRQQYGETYWHRTGQIQGVKVCPQHRCYLQATEVLVSGKATPAFTPAEEAIPETQEVISCNNELELKLAQYIINVFQTDIDMENQVSVGEFLHMQMQRTEYLSLRGEQRNIGKLHQDFTRYYRDLQDNDFTELWQIQKVFTNDRYRLQDVCMLAMFLGVKPEKLVNRKLPESSQIEEFEQRIYQLHEQGMKYPEIAKMLGGSYDTVKCIGEGRYKKYKKDNIGKQNIQSKKKGSDWKKIDRETLPLVKTAISGIREDKSQNGKPGRVTEYAVTKALGLPSKRMCQLPLCRLEIQKYKEEYPRYWARKVVWAVQEVLKNGDELNWKRIRELTNLRKMNFQRCFPYLIYETEKEVAEKIKSTIEI</sequence>